<feature type="domain" description="Alpha/beta hydrolase fold-3" evidence="3">
    <location>
        <begin position="364"/>
        <end position="506"/>
    </location>
</feature>
<reference evidence="4 5" key="1">
    <citation type="submission" date="2020-04" db="EMBL/GenBank/DDBJ databases">
        <authorList>
            <person name="Alioto T."/>
            <person name="Alioto T."/>
            <person name="Gomez Garrido J."/>
        </authorList>
    </citation>
    <scope>NUCLEOTIDE SEQUENCE [LARGE SCALE GENOMIC DNA]</scope>
</reference>
<feature type="domain" description="Hormone-sensitive lipase N-terminal" evidence="2">
    <location>
        <begin position="45"/>
        <end position="347"/>
    </location>
</feature>
<name>A0A8S1DDU1_9INSE</name>
<dbReference type="Proteomes" id="UP000494165">
    <property type="component" value="Unassembled WGS sequence"/>
</dbReference>
<proteinExistence type="predicted"/>
<dbReference type="Pfam" id="PF07859">
    <property type="entry name" value="Abhydrolase_3"/>
    <property type="match status" value="2"/>
</dbReference>
<evidence type="ECO:0000313" key="4">
    <source>
        <dbReference type="EMBL" id="CAB3378670.1"/>
    </source>
</evidence>
<evidence type="ECO:0000256" key="1">
    <source>
        <dbReference type="SAM" id="MobiDB-lite"/>
    </source>
</evidence>
<dbReference type="Gene3D" id="3.40.50.1820">
    <property type="entry name" value="alpha/beta hydrolase"/>
    <property type="match status" value="2"/>
</dbReference>
<feature type="region of interest" description="Disordered" evidence="1">
    <location>
        <begin position="535"/>
        <end position="590"/>
    </location>
</feature>
<organism evidence="4 5">
    <name type="scientific">Cloeon dipterum</name>
    <dbReference type="NCBI Taxonomy" id="197152"/>
    <lineage>
        <taxon>Eukaryota</taxon>
        <taxon>Metazoa</taxon>
        <taxon>Ecdysozoa</taxon>
        <taxon>Arthropoda</taxon>
        <taxon>Hexapoda</taxon>
        <taxon>Insecta</taxon>
        <taxon>Pterygota</taxon>
        <taxon>Palaeoptera</taxon>
        <taxon>Ephemeroptera</taxon>
        <taxon>Pisciforma</taxon>
        <taxon>Baetidae</taxon>
        <taxon>Cloeon</taxon>
    </lineage>
</organism>
<dbReference type="PANTHER" id="PTHR23025:SF3">
    <property type="entry name" value="HORMONE-SENSITIVE LIPASE"/>
    <property type="match status" value="1"/>
</dbReference>
<evidence type="ECO:0000259" key="2">
    <source>
        <dbReference type="Pfam" id="PF06350"/>
    </source>
</evidence>
<dbReference type="GO" id="GO:0019433">
    <property type="term" value="P:triglyceride catabolic process"/>
    <property type="evidence" value="ECO:0007669"/>
    <property type="project" value="TreeGrafter"/>
</dbReference>
<dbReference type="InterPro" id="IPR010468">
    <property type="entry name" value="HSL_N"/>
</dbReference>
<dbReference type="GO" id="GO:0004771">
    <property type="term" value="F:sterol ester esterase activity"/>
    <property type="evidence" value="ECO:0007669"/>
    <property type="project" value="TreeGrafter"/>
</dbReference>
<dbReference type="EMBL" id="CADEPI010000169">
    <property type="protein sequence ID" value="CAB3378670.1"/>
    <property type="molecule type" value="Genomic_DNA"/>
</dbReference>
<evidence type="ECO:0008006" key="6">
    <source>
        <dbReference type="Google" id="ProtNLM"/>
    </source>
</evidence>
<evidence type="ECO:0000259" key="3">
    <source>
        <dbReference type="Pfam" id="PF07859"/>
    </source>
</evidence>
<dbReference type="GO" id="GO:0005829">
    <property type="term" value="C:cytosol"/>
    <property type="evidence" value="ECO:0007669"/>
    <property type="project" value="TreeGrafter"/>
</dbReference>
<accession>A0A8S1DDU1</accession>
<dbReference type="SUPFAM" id="SSF53474">
    <property type="entry name" value="alpha/beta-Hydrolases"/>
    <property type="match status" value="1"/>
</dbReference>
<evidence type="ECO:0000313" key="5">
    <source>
        <dbReference type="Proteomes" id="UP000494165"/>
    </source>
</evidence>
<keyword evidence="5" id="KW-1185">Reference proteome</keyword>
<feature type="domain" description="Alpha/beta hydrolase fold-3" evidence="3">
    <location>
        <begin position="697"/>
        <end position="758"/>
    </location>
</feature>
<dbReference type="OrthoDB" id="408631at2759"/>
<feature type="compositionally biased region" description="Basic and acidic residues" evidence="1">
    <location>
        <begin position="538"/>
        <end position="548"/>
    </location>
</feature>
<dbReference type="InterPro" id="IPR029058">
    <property type="entry name" value="AB_hydrolase_fold"/>
</dbReference>
<dbReference type="GO" id="GO:0008203">
    <property type="term" value="P:cholesterol metabolic process"/>
    <property type="evidence" value="ECO:0007669"/>
    <property type="project" value="InterPro"/>
</dbReference>
<gene>
    <name evidence="4" type="ORF">CLODIP_2_CD15085</name>
</gene>
<dbReference type="GO" id="GO:0004806">
    <property type="term" value="F:triacylglycerol lipase activity"/>
    <property type="evidence" value="ECO:0007669"/>
    <property type="project" value="TreeGrafter"/>
</dbReference>
<dbReference type="AlphaFoldDB" id="A0A8S1DDU1"/>
<protein>
    <recommendedName>
        <fullName evidence="6">Hormone-sensitive lipase</fullName>
    </recommendedName>
</protein>
<comment type="caution">
    <text evidence="4">The sequence shown here is derived from an EMBL/GenBank/DDBJ whole genome shotgun (WGS) entry which is preliminary data.</text>
</comment>
<sequence>MLFNFIESYFKTICRVSFLTTRSVYWTYMELVGEEEVIKSFSSVVNELTHLCKENAEALRSDESAEGQRLSAAFLAIIDHIKTILPSLDKIRAVAPLYDFSPETPGNGYRSFVNIVETFVAHALKLAREVAAARNNLFFRKSGYMKEVEACSHVLASLGTCLEHLVTYIDLSETGNLFPDDKHSPAELLAKTTNINQICFYGRCLGFQFCESMRKALQFICITMASYSEAYYNSGGLISKATNSVYTGSKYLIDPELRARRIVNIAQYSDVEFCKAFWQLAETDLMQKLPSLVTPSVAINQEISIPPQSFTIIGIDGSDVIVPAPSSHIGPKPVLVRLISANHREGMLGKTTDTHSLPPSPYLLVHCHGGGFVAQSSRSHECYLRDWANWLNVPIISVDYSLAPDAPFPRALEETLYAYCWARKNCNMLGSTGQKVILVGDSAGANLNLGVALKCIEMGLPRPHGMFLAYVPVLVAFIPSPARLLCFMDPLLPFGFMMRCLKAYAGHLSIDTKKDEQKSEENIDDLPYFEGEIPAKNSKADEEMKGQLEDESLTELPLRSPSKFSDHESDSMTTVSLVSPPALQPENSAAARSRKYVAQFLDRYVQNDKIKDDEEQDVLFEAPQAENSVPPSPTLVERFSSMASSFTGHFSVSGSSLSREPSLEVACGSPALPLDPSELDQMLDKDPTEEFKFTVPKDPYLSPYFASDKVLKQLPPIKILSLQLDPCLDDCVMFAKRLKALGNDVQLDILKNLPHGFLNFSLISKEAHEGSKLCVERIKALLGFDEVDN</sequence>
<dbReference type="Pfam" id="PF06350">
    <property type="entry name" value="HSL_N"/>
    <property type="match status" value="1"/>
</dbReference>
<dbReference type="InterPro" id="IPR013094">
    <property type="entry name" value="AB_hydrolase_3"/>
</dbReference>
<dbReference type="PANTHER" id="PTHR23025">
    <property type="entry name" value="TRIACYLGLYCEROL LIPASE"/>
    <property type="match status" value="1"/>
</dbReference>